<sequence>MTRTVHRVSDGPLCTACAVLLDTPAEVPSRTREANDIVVESELPLSSEKAVEHGFPSMNKMAVEHGFPSMDETTVERELPSTSESAVGPVPLPFPAGVRARAAHPRAIGASGHSHSHLEGGDASSDSSSCDDSTLPASKCGQRKKKKSKHRRRMKASSPTSNAPSTMESVCVMEYVVGAPHQQRVVKVANPPCDASSLTRLPGLSWKNFLRDLKHGEVEQVCPITTRDEEVHTVSDHGDVPRPKRAEPKSAREERFSAQSWESLEASSNPVYNLAREYEDVFPDKIPAELPVDRGVRHEIDFTPGTKYCVTRDRRIELVLRRRSYARRCRP</sequence>
<dbReference type="OrthoDB" id="117395at2759"/>
<name>A0A9W7CW11_9STRA</name>
<dbReference type="AlphaFoldDB" id="A0A9W7CW11"/>
<feature type="region of interest" description="Disordered" evidence="1">
    <location>
        <begin position="229"/>
        <end position="255"/>
    </location>
</feature>
<comment type="caution">
    <text evidence="2">The sequence shown here is derived from an EMBL/GenBank/DDBJ whole genome shotgun (WGS) entry which is preliminary data.</text>
</comment>
<dbReference type="Proteomes" id="UP001165083">
    <property type="component" value="Unassembled WGS sequence"/>
</dbReference>
<reference evidence="2" key="1">
    <citation type="submission" date="2023-04" db="EMBL/GenBank/DDBJ databases">
        <title>Phytophthora lilii NBRC 32176.</title>
        <authorList>
            <person name="Ichikawa N."/>
            <person name="Sato H."/>
            <person name="Tonouchi N."/>
        </authorList>
    </citation>
    <scope>NUCLEOTIDE SEQUENCE</scope>
    <source>
        <strain evidence="2">NBRC 32176</strain>
    </source>
</reference>
<evidence type="ECO:0000256" key="1">
    <source>
        <dbReference type="SAM" id="MobiDB-lite"/>
    </source>
</evidence>
<organism evidence="2 3">
    <name type="scientific">Phytophthora lilii</name>
    <dbReference type="NCBI Taxonomy" id="2077276"/>
    <lineage>
        <taxon>Eukaryota</taxon>
        <taxon>Sar</taxon>
        <taxon>Stramenopiles</taxon>
        <taxon>Oomycota</taxon>
        <taxon>Peronosporomycetes</taxon>
        <taxon>Peronosporales</taxon>
        <taxon>Peronosporaceae</taxon>
        <taxon>Phytophthora</taxon>
    </lineage>
</organism>
<proteinExistence type="predicted"/>
<evidence type="ECO:0000313" key="2">
    <source>
        <dbReference type="EMBL" id="GMF44300.1"/>
    </source>
</evidence>
<keyword evidence="3" id="KW-1185">Reference proteome</keyword>
<feature type="compositionally biased region" description="Low complexity" evidence="1">
    <location>
        <begin position="122"/>
        <end position="133"/>
    </location>
</feature>
<evidence type="ECO:0000313" key="3">
    <source>
        <dbReference type="Proteomes" id="UP001165083"/>
    </source>
</evidence>
<gene>
    <name evidence="2" type="ORF">Plil01_001695100</name>
</gene>
<dbReference type="EMBL" id="BSXW01002910">
    <property type="protein sequence ID" value="GMF44300.1"/>
    <property type="molecule type" value="Genomic_DNA"/>
</dbReference>
<feature type="region of interest" description="Disordered" evidence="1">
    <location>
        <begin position="107"/>
        <end position="166"/>
    </location>
</feature>
<accession>A0A9W7CW11</accession>
<protein>
    <submittedName>
        <fullName evidence="2">Unnamed protein product</fullName>
    </submittedName>
</protein>
<feature type="compositionally biased region" description="Basic residues" evidence="1">
    <location>
        <begin position="141"/>
        <end position="155"/>
    </location>
</feature>
<feature type="region of interest" description="Disordered" evidence="1">
    <location>
        <begin position="71"/>
        <end position="91"/>
    </location>
</feature>